<dbReference type="AlphaFoldDB" id="A0A2R8BPP7"/>
<keyword evidence="3" id="KW-1185">Reference proteome</keyword>
<protein>
    <recommendedName>
        <fullName evidence="4">Beta-barrel assembly-enhancing protease</fullName>
    </recommendedName>
</protein>
<sequence>MRFLVSMVLVLAMSTAAVAQTLTAQDVLDRFDAEIDDKGALRMDAYLTQSLREAKAQGTLKDPLWARVMLVNGVLILSGLARYERGMGLLDEGAALAKQSGDTDTRDAILSYMAYYHAWFGNDAAAQAIVAQMAVHPLDVLIEPERNELRTLLDAPVAPNESPGFTRATELMRESSDVFETGDYEQATSLLRGLRMPPPLDDDPMVRVSNAIQSAMMAIYAQVQGDNQAGQHYDTAFHDLVDPKSTAPALRPELLNDPAVRDLLASAISILAANTAADSPRGILLQRWMTQASDGLAAQADLNLETRIRHAREARQWDRAANLSLQALDADGLDLEDRLRLEADVQILRAKAAIQRGAAIDHDALTTAFVNVFNEDSMQIFARSAIASEILVTFDQAGHFHLANIVGVALHDWVQALSRRADQSGEAISVQAQYWRNAGSLTVQTGFDAMLSPLDGSEGPPGLCQDIIGIEVCTAVLQLPQ</sequence>
<dbReference type="Proteomes" id="UP000244880">
    <property type="component" value="Unassembled WGS sequence"/>
</dbReference>
<reference evidence="2 3" key="1">
    <citation type="submission" date="2018-03" db="EMBL/GenBank/DDBJ databases">
        <authorList>
            <person name="Keele B.F."/>
        </authorList>
    </citation>
    <scope>NUCLEOTIDE SEQUENCE [LARGE SCALE GENOMIC DNA]</scope>
    <source>
        <strain evidence="2 3">CECT 8599</strain>
    </source>
</reference>
<evidence type="ECO:0000256" key="1">
    <source>
        <dbReference type="SAM" id="SignalP"/>
    </source>
</evidence>
<name>A0A2R8BPP7_9RHOB</name>
<feature type="signal peptide" evidence="1">
    <location>
        <begin position="1"/>
        <end position="19"/>
    </location>
</feature>
<evidence type="ECO:0000313" key="3">
    <source>
        <dbReference type="Proteomes" id="UP000244880"/>
    </source>
</evidence>
<accession>A0A2R8BPP7</accession>
<proteinExistence type="predicted"/>
<keyword evidence="1" id="KW-0732">Signal</keyword>
<feature type="chain" id="PRO_5015313131" description="Beta-barrel assembly-enhancing protease" evidence="1">
    <location>
        <begin position="20"/>
        <end position="481"/>
    </location>
</feature>
<organism evidence="2 3">
    <name type="scientific">Ascidiaceihabitans donghaensis</name>
    <dbReference type="NCBI Taxonomy" id="1510460"/>
    <lineage>
        <taxon>Bacteria</taxon>
        <taxon>Pseudomonadati</taxon>
        <taxon>Pseudomonadota</taxon>
        <taxon>Alphaproteobacteria</taxon>
        <taxon>Rhodobacterales</taxon>
        <taxon>Paracoccaceae</taxon>
        <taxon>Ascidiaceihabitans</taxon>
    </lineage>
</organism>
<evidence type="ECO:0008006" key="4">
    <source>
        <dbReference type="Google" id="ProtNLM"/>
    </source>
</evidence>
<evidence type="ECO:0000313" key="2">
    <source>
        <dbReference type="EMBL" id="SPH27584.1"/>
    </source>
</evidence>
<dbReference type="EMBL" id="OMOR01000004">
    <property type="protein sequence ID" value="SPH27584.1"/>
    <property type="molecule type" value="Genomic_DNA"/>
</dbReference>
<dbReference type="RefSeq" id="WP_108830526.1">
    <property type="nucleotide sequence ID" value="NZ_OMOR01000004.1"/>
</dbReference>
<dbReference type="OrthoDB" id="7713963at2"/>
<gene>
    <name evidence="2" type="ORF">ASD8599_04050</name>
</gene>